<feature type="domain" description="Glycosyltransferase subfamily 4-like N-terminal" evidence="2">
    <location>
        <begin position="21"/>
        <end position="193"/>
    </location>
</feature>
<dbReference type="OrthoDB" id="9790710at2"/>
<reference evidence="3 4" key="1">
    <citation type="submission" date="2016-10" db="EMBL/GenBank/DDBJ databases">
        <authorList>
            <person name="de Groot N.N."/>
        </authorList>
    </citation>
    <scope>NUCLEOTIDE SEQUENCE [LARGE SCALE GENOMIC DNA]</scope>
    <source>
        <strain evidence="3 4">DSM 16077</strain>
    </source>
</reference>
<dbReference type="SUPFAM" id="SSF53756">
    <property type="entry name" value="UDP-Glycosyltransferase/glycogen phosphorylase"/>
    <property type="match status" value="1"/>
</dbReference>
<gene>
    <name evidence="3" type="ORF">SAMN04488568_101254</name>
</gene>
<dbReference type="InterPro" id="IPR028098">
    <property type="entry name" value="Glyco_trans_4-like_N"/>
</dbReference>
<feature type="domain" description="Glycosyl transferase family 1" evidence="1">
    <location>
        <begin position="202"/>
        <end position="338"/>
    </location>
</feature>
<evidence type="ECO:0000259" key="1">
    <source>
        <dbReference type="Pfam" id="PF00534"/>
    </source>
</evidence>
<keyword evidence="4" id="KW-1185">Reference proteome</keyword>
<dbReference type="PANTHER" id="PTHR12526">
    <property type="entry name" value="GLYCOSYLTRANSFERASE"/>
    <property type="match status" value="1"/>
</dbReference>
<dbReference type="PANTHER" id="PTHR12526:SF584">
    <property type="entry name" value="GLYCOSYLTRANSFERASE"/>
    <property type="match status" value="1"/>
</dbReference>
<keyword evidence="3" id="KW-0808">Transferase</keyword>
<name>A0A1G9LYP2_9PROT</name>
<dbReference type="Gene3D" id="3.40.50.2000">
    <property type="entry name" value="Glycogen Phosphorylase B"/>
    <property type="match status" value="2"/>
</dbReference>
<evidence type="ECO:0000259" key="2">
    <source>
        <dbReference type="Pfam" id="PF13439"/>
    </source>
</evidence>
<dbReference type="Pfam" id="PF00534">
    <property type="entry name" value="Glycos_transf_1"/>
    <property type="match status" value="1"/>
</dbReference>
<accession>A0A1G9LYP2</accession>
<evidence type="ECO:0000313" key="3">
    <source>
        <dbReference type="EMBL" id="SDL66851.1"/>
    </source>
</evidence>
<dbReference type="GO" id="GO:0016757">
    <property type="term" value="F:glycosyltransferase activity"/>
    <property type="evidence" value="ECO:0007669"/>
    <property type="project" value="InterPro"/>
</dbReference>
<dbReference type="Pfam" id="PF13439">
    <property type="entry name" value="Glyco_transf_4"/>
    <property type="match status" value="1"/>
</dbReference>
<dbReference type="AlphaFoldDB" id="A0A1G9LYP2"/>
<sequence length="379" mass="42214">MAAASRKPRVLLVHYWLVGMRGGEKVLEALCRMFPEADILTHVVDREQLSPLLKQHRILTTSISRLPWAKRHYQKYLPFMPQALEACDLTGYDLVISSESGPAKGVIVPPDTPHICYCHSPMRYIWDQYHAYKSSAGLLAGIAMPHIAHRLRQWDVTSAARVDHFVANSNHVANRVSKYWRRDASVIHPPVDIAAFSPVEPQERGDYYLWLGELAPYKRPDIAIDAFRQSGRKLKVIGGPDKAVAHLQKSAGTTVEFLGKTDFDTLRHHLSRCKALIFPGEEDFGIVPVEALASGRPVIGFNRGGVRDTVTDGQTGILYDDPSAAGLNAAIDRFETSGLDSCDTAAFTDAAANFTEDRFTKEMWSIVRSQTLPHGADWQ</sequence>
<evidence type="ECO:0000313" key="4">
    <source>
        <dbReference type="Proteomes" id="UP000199759"/>
    </source>
</evidence>
<protein>
    <submittedName>
        <fullName evidence="3">Glycosyltransferase involved in cell wall bisynthesis</fullName>
    </submittedName>
</protein>
<dbReference type="RefSeq" id="WP_091765548.1">
    <property type="nucleotide sequence ID" value="NZ_FNHG01000001.1"/>
</dbReference>
<proteinExistence type="predicted"/>
<organism evidence="3 4">
    <name type="scientific">Maricaulis salignorans</name>
    <dbReference type="NCBI Taxonomy" id="144026"/>
    <lineage>
        <taxon>Bacteria</taxon>
        <taxon>Pseudomonadati</taxon>
        <taxon>Pseudomonadota</taxon>
        <taxon>Alphaproteobacteria</taxon>
        <taxon>Maricaulales</taxon>
        <taxon>Maricaulaceae</taxon>
        <taxon>Maricaulis</taxon>
    </lineage>
</organism>
<dbReference type="Proteomes" id="UP000199759">
    <property type="component" value="Unassembled WGS sequence"/>
</dbReference>
<dbReference type="STRING" id="144026.SAMN04488568_101254"/>
<dbReference type="EMBL" id="FNHG01000001">
    <property type="protein sequence ID" value="SDL66851.1"/>
    <property type="molecule type" value="Genomic_DNA"/>
</dbReference>
<dbReference type="InterPro" id="IPR001296">
    <property type="entry name" value="Glyco_trans_1"/>
</dbReference>